<evidence type="ECO:0000313" key="4">
    <source>
        <dbReference type="Proteomes" id="UP001470230"/>
    </source>
</evidence>
<organism evidence="3 4">
    <name type="scientific">Tritrichomonas musculus</name>
    <dbReference type="NCBI Taxonomy" id="1915356"/>
    <lineage>
        <taxon>Eukaryota</taxon>
        <taxon>Metamonada</taxon>
        <taxon>Parabasalia</taxon>
        <taxon>Tritrichomonadida</taxon>
        <taxon>Tritrichomonadidae</taxon>
        <taxon>Tritrichomonas</taxon>
    </lineage>
</organism>
<dbReference type="Pfam" id="PF00149">
    <property type="entry name" value="Metallophos"/>
    <property type="match status" value="1"/>
</dbReference>
<dbReference type="PROSITE" id="PS00125">
    <property type="entry name" value="SER_THR_PHOSPHATASE"/>
    <property type="match status" value="1"/>
</dbReference>
<comment type="caution">
    <text evidence="3">The sequence shown here is derived from an EMBL/GenBank/DDBJ whole genome shotgun (WGS) entry which is preliminary data.</text>
</comment>
<dbReference type="InterPro" id="IPR004843">
    <property type="entry name" value="Calcineurin-like_PHP"/>
</dbReference>
<dbReference type="InterPro" id="IPR029052">
    <property type="entry name" value="Metallo-depent_PP-like"/>
</dbReference>
<dbReference type="InterPro" id="IPR050341">
    <property type="entry name" value="PP1_catalytic_subunit"/>
</dbReference>
<keyword evidence="1" id="KW-0378">Hydrolase</keyword>
<dbReference type="InterPro" id="IPR006186">
    <property type="entry name" value="Ser/Thr-sp_prot-phosphatase"/>
</dbReference>
<evidence type="ECO:0000259" key="2">
    <source>
        <dbReference type="PROSITE" id="PS00125"/>
    </source>
</evidence>
<protein>
    <recommendedName>
        <fullName evidence="1">Serine/threonine-protein phosphatase</fullName>
        <ecNumber evidence="1">3.1.3.16</ecNumber>
    </recommendedName>
</protein>
<name>A0ABR2JR37_9EUKA</name>
<dbReference type="Proteomes" id="UP001470230">
    <property type="component" value="Unassembled WGS sequence"/>
</dbReference>
<dbReference type="PRINTS" id="PR00114">
    <property type="entry name" value="STPHPHTASE"/>
</dbReference>
<dbReference type="PANTHER" id="PTHR11668">
    <property type="entry name" value="SERINE/THREONINE PROTEIN PHOSPHATASE"/>
    <property type="match status" value="1"/>
</dbReference>
<sequence>MSSSAEYILSSYSFISKCTYQQILDIGYESKEGNPIPSFDENVLIKLCEETREILENEDNVLELDGDFIIVGDIHGSFHDLLRILKYNEENDAKVLFLGDYVDRGYFSLECITILFAFKVQQPNKFYLIRGNHEFDAMCNIYGFKDEILNYHDPKKMKNVETQPKQDKKIIHNCLEFHFDENGSQKDPHYISNQNDDINDSKESEENKYFKDMFCYQYTEKLYNSFIDAFSYLPVCSIINKTNLCIHGGLSPRFQNIDQLRKQITRPISSFEENKLFSDILWSDPASSFKTLFGDNPRGRGYFFNNDATYNFLSVNSMNRIIRGHQCVKHGSRTNFSEKCVTVFSASNYSKEFCNKSGILKLHEKDDQIEFITFPPLDRLEKKDAIYYKVEPFNTEKEANIRVCFSFRHPKLQVTNSASIVPHNICRPIKGHQPVRLVKPIFRTASRKAVSSIAKPHISHSISLDNINNQNVDEKSAKEMTRSIFSLDNLSEFADNM</sequence>
<dbReference type="SMART" id="SM00156">
    <property type="entry name" value="PP2Ac"/>
    <property type="match status" value="1"/>
</dbReference>
<reference evidence="3 4" key="1">
    <citation type="submission" date="2024-04" db="EMBL/GenBank/DDBJ databases">
        <title>Tritrichomonas musculus Genome.</title>
        <authorList>
            <person name="Alves-Ferreira E."/>
            <person name="Grigg M."/>
            <person name="Lorenzi H."/>
            <person name="Galac M."/>
        </authorList>
    </citation>
    <scope>NUCLEOTIDE SEQUENCE [LARGE SCALE GENOMIC DNA]</scope>
    <source>
        <strain evidence="3 4">EAF2021</strain>
    </source>
</reference>
<proteinExistence type="inferred from homology"/>
<dbReference type="EMBL" id="JAPFFF010000010">
    <property type="protein sequence ID" value="KAK8881245.1"/>
    <property type="molecule type" value="Genomic_DNA"/>
</dbReference>
<dbReference type="Gene3D" id="3.60.21.10">
    <property type="match status" value="1"/>
</dbReference>
<gene>
    <name evidence="3" type="ORF">M9Y10_003979</name>
</gene>
<comment type="catalytic activity">
    <reaction evidence="1">
        <text>O-phospho-L-threonyl-[protein] + H2O = L-threonyl-[protein] + phosphate</text>
        <dbReference type="Rhea" id="RHEA:47004"/>
        <dbReference type="Rhea" id="RHEA-COMP:11060"/>
        <dbReference type="Rhea" id="RHEA-COMP:11605"/>
        <dbReference type="ChEBI" id="CHEBI:15377"/>
        <dbReference type="ChEBI" id="CHEBI:30013"/>
        <dbReference type="ChEBI" id="CHEBI:43474"/>
        <dbReference type="ChEBI" id="CHEBI:61977"/>
        <dbReference type="EC" id="3.1.3.16"/>
    </reaction>
</comment>
<dbReference type="SUPFAM" id="SSF56300">
    <property type="entry name" value="Metallo-dependent phosphatases"/>
    <property type="match status" value="1"/>
</dbReference>
<dbReference type="EC" id="3.1.3.16" evidence="1"/>
<evidence type="ECO:0000313" key="3">
    <source>
        <dbReference type="EMBL" id="KAK8881245.1"/>
    </source>
</evidence>
<feature type="domain" description="Serine/threonine specific protein phosphatases" evidence="2">
    <location>
        <begin position="129"/>
        <end position="134"/>
    </location>
</feature>
<accession>A0ABR2JR37</accession>
<keyword evidence="4" id="KW-1185">Reference proteome</keyword>
<dbReference type="PANTHER" id="PTHR11668:SF494">
    <property type="entry name" value="PROTEIN PHOSPHATASE, PUTATIVE-RELATED"/>
    <property type="match status" value="1"/>
</dbReference>
<evidence type="ECO:0000256" key="1">
    <source>
        <dbReference type="RuleBase" id="RU004273"/>
    </source>
</evidence>
<comment type="similarity">
    <text evidence="1">Belongs to the PPP phosphatase family.</text>
</comment>